<dbReference type="OrthoDB" id="9777147at2"/>
<dbReference type="Proteomes" id="UP000187266">
    <property type="component" value="Chromosome"/>
</dbReference>
<keyword evidence="8" id="KW-0812">Transmembrane</keyword>
<dbReference type="InterPro" id="IPR000462">
    <property type="entry name" value="CDP-OH_P_trans"/>
</dbReference>
<dbReference type="AlphaFoldDB" id="A0A1U7DES5"/>
<dbReference type="NCBIfam" id="TIGR00473">
    <property type="entry name" value="pssA"/>
    <property type="match status" value="1"/>
</dbReference>
<sequence length="252" mass="28052">MIPTERKPRRKLQTPIIRLIPNMMTIGAICAGLTALRFGVEGDFDRAVRLILLAAVLDGIDGRLARLLKCQSQIGAELDSLADFFNFGVAPAFIIYIWAFQDLRSFGWIAVLIYVICCVIRLARFNVDSKAEVKSSDPNFFVGVPSPAGAMLVMMPMFFSFLFVDAPVISPVLMSVYMVVVGLLMISRVPTYSFKMVAISRENVKFLIIGFVILVAALFTYLWATLLVLDLIYVIGIVWALQGAKRLSKNQE</sequence>
<keyword evidence="13" id="KW-1208">Phospholipid metabolism</keyword>
<keyword evidence="10" id="KW-0443">Lipid metabolism</keyword>
<dbReference type="PANTHER" id="PTHR14269:SF61">
    <property type="entry name" value="CDP-DIACYLGLYCEROL--SERINE O-PHOSPHATIDYLTRANSFERASE"/>
    <property type="match status" value="1"/>
</dbReference>
<dbReference type="GO" id="GO:0008654">
    <property type="term" value="P:phospholipid biosynthetic process"/>
    <property type="evidence" value="ECO:0007669"/>
    <property type="project" value="UniProtKB-KW"/>
</dbReference>
<organism evidence="16 17">
    <name type="scientific">Brevirhabdus pacifica</name>
    <dbReference type="NCBI Taxonomy" id="1267768"/>
    <lineage>
        <taxon>Bacteria</taxon>
        <taxon>Pseudomonadati</taxon>
        <taxon>Pseudomonadota</taxon>
        <taxon>Alphaproteobacteria</taxon>
        <taxon>Rhodobacterales</taxon>
        <taxon>Paracoccaceae</taxon>
        <taxon>Brevirhabdus</taxon>
    </lineage>
</organism>
<evidence type="ECO:0000256" key="1">
    <source>
        <dbReference type="ARBA" id="ARBA00000287"/>
    </source>
</evidence>
<keyword evidence="12" id="KW-0594">Phospholipid biosynthesis</keyword>
<dbReference type="STRING" id="1267768.BV394_00780"/>
<dbReference type="Gene3D" id="1.20.120.1760">
    <property type="match status" value="1"/>
</dbReference>
<comment type="similarity">
    <text evidence="3 15">Belongs to the CDP-alcohol phosphatidyltransferase class-I family.</text>
</comment>
<dbReference type="RefSeq" id="WP_076978469.1">
    <property type="nucleotide sequence ID" value="NZ_CP019124.1"/>
</dbReference>
<evidence type="ECO:0000256" key="13">
    <source>
        <dbReference type="ARBA" id="ARBA00023264"/>
    </source>
</evidence>
<accession>A0A1U7DES5</accession>
<dbReference type="PROSITE" id="PS00379">
    <property type="entry name" value="CDP_ALCOHOL_P_TRANSF"/>
    <property type="match status" value="1"/>
</dbReference>
<dbReference type="Pfam" id="PF01066">
    <property type="entry name" value="CDP-OH_P_transf"/>
    <property type="match status" value="1"/>
</dbReference>
<reference evidence="16 17" key="1">
    <citation type="submission" date="2017-01" db="EMBL/GenBank/DDBJ databases">
        <title>Genomic analysis of Xuhuaishuia manganoxidans DY6-4.</title>
        <authorList>
            <person name="Wang X."/>
        </authorList>
    </citation>
    <scope>NUCLEOTIDE SEQUENCE [LARGE SCALE GENOMIC DNA]</scope>
    <source>
        <strain evidence="16 17">DY6-4</strain>
    </source>
</reference>
<evidence type="ECO:0000256" key="4">
    <source>
        <dbReference type="ARBA" id="ARBA00013174"/>
    </source>
</evidence>
<comment type="catalytic activity">
    <reaction evidence="1">
        <text>a CDP-1,2-diacyl-sn-glycerol + L-serine = a 1,2-diacyl-sn-glycero-3-phospho-L-serine + CMP + H(+)</text>
        <dbReference type="Rhea" id="RHEA:16913"/>
        <dbReference type="ChEBI" id="CHEBI:15378"/>
        <dbReference type="ChEBI" id="CHEBI:33384"/>
        <dbReference type="ChEBI" id="CHEBI:57262"/>
        <dbReference type="ChEBI" id="CHEBI:58332"/>
        <dbReference type="ChEBI" id="CHEBI:60377"/>
        <dbReference type="EC" id="2.7.8.8"/>
    </reaction>
</comment>
<dbReference type="GO" id="GO:0003882">
    <property type="term" value="F:CDP-diacylglycerol-serine O-phosphatidyltransferase activity"/>
    <property type="evidence" value="ECO:0007669"/>
    <property type="project" value="UniProtKB-EC"/>
</dbReference>
<dbReference type="InterPro" id="IPR050324">
    <property type="entry name" value="CDP-alcohol_PTase-I"/>
</dbReference>
<evidence type="ECO:0000256" key="7">
    <source>
        <dbReference type="ARBA" id="ARBA00022679"/>
    </source>
</evidence>
<comment type="subcellular location">
    <subcellularLocation>
        <location evidence="2">Endomembrane system</location>
        <topology evidence="2">Multi-pass membrane protein</topology>
    </subcellularLocation>
</comment>
<evidence type="ECO:0000313" key="17">
    <source>
        <dbReference type="Proteomes" id="UP000187266"/>
    </source>
</evidence>
<dbReference type="InterPro" id="IPR048254">
    <property type="entry name" value="CDP_ALCOHOL_P_TRANSF_CS"/>
</dbReference>
<evidence type="ECO:0000313" key="16">
    <source>
        <dbReference type="EMBL" id="APX88445.1"/>
    </source>
</evidence>
<dbReference type="InterPro" id="IPR004533">
    <property type="entry name" value="CDP-diaglyc--ser_O-PTrfase"/>
</dbReference>
<keyword evidence="9" id="KW-1133">Transmembrane helix</keyword>
<keyword evidence="6" id="KW-0444">Lipid biosynthesis</keyword>
<name>A0A1U7DES5_9RHOB</name>
<proteinExistence type="inferred from homology"/>
<evidence type="ECO:0000256" key="9">
    <source>
        <dbReference type="ARBA" id="ARBA00022989"/>
    </source>
</evidence>
<evidence type="ECO:0000256" key="8">
    <source>
        <dbReference type="ARBA" id="ARBA00022692"/>
    </source>
</evidence>
<gene>
    <name evidence="16" type="ORF">BV394_00780</name>
</gene>
<dbReference type="GO" id="GO:0012505">
    <property type="term" value="C:endomembrane system"/>
    <property type="evidence" value="ECO:0007669"/>
    <property type="project" value="UniProtKB-SubCell"/>
</dbReference>
<keyword evidence="17" id="KW-1185">Reference proteome</keyword>
<dbReference type="EC" id="2.7.8.8" evidence="4"/>
<dbReference type="InterPro" id="IPR043130">
    <property type="entry name" value="CDP-OH_PTrfase_TM_dom"/>
</dbReference>
<evidence type="ECO:0000256" key="12">
    <source>
        <dbReference type="ARBA" id="ARBA00023209"/>
    </source>
</evidence>
<accession>A0A2M9DH32</accession>
<evidence type="ECO:0000256" key="14">
    <source>
        <dbReference type="ARBA" id="ARBA00032361"/>
    </source>
</evidence>
<evidence type="ECO:0000256" key="6">
    <source>
        <dbReference type="ARBA" id="ARBA00022516"/>
    </source>
</evidence>
<dbReference type="EMBL" id="CP019124">
    <property type="protein sequence ID" value="APX88445.1"/>
    <property type="molecule type" value="Genomic_DNA"/>
</dbReference>
<evidence type="ECO:0000256" key="15">
    <source>
        <dbReference type="RuleBase" id="RU003750"/>
    </source>
</evidence>
<evidence type="ECO:0000256" key="2">
    <source>
        <dbReference type="ARBA" id="ARBA00004127"/>
    </source>
</evidence>
<keyword evidence="7 15" id="KW-0808">Transferase</keyword>
<evidence type="ECO:0000256" key="11">
    <source>
        <dbReference type="ARBA" id="ARBA00023136"/>
    </source>
</evidence>
<dbReference type="GO" id="GO:0016020">
    <property type="term" value="C:membrane"/>
    <property type="evidence" value="ECO:0007669"/>
    <property type="project" value="InterPro"/>
</dbReference>
<evidence type="ECO:0000256" key="5">
    <source>
        <dbReference type="ARBA" id="ARBA00017171"/>
    </source>
</evidence>
<protein>
    <recommendedName>
        <fullName evidence="5">CDP-diacylglycerol--serine O-phosphatidyltransferase</fullName>
        <ecNumber evidence="4">2.7.8.8</ecNumber>
    </recommendedName>
    <alternativeName>
        <fullName evidence="14">Phosphatidylserine synthase</fullName>
    </alternativeName>
</protein>
<evidence type="ECO:0000256" key="10">
    <source>
        <dbReference type="ARBA" id="ARBA00023098"/>
    </source>
</evidence>
<dbReference type="PANTHER" id="PTHR14269">
    <property type="entry name" value="CDP-DIACYLGLYCEROL--GLYCEROL-3-PHOSPHATE 3-PHOSPHATIDYLTRANSFERASE-RELATED"/>
    <property type="match status" value="1"/>
</dbReference>
<keyword evidence="11" id="KW-0472">Membrane</keyword>
<evidence type="ECO:0000256" key="3">
    <source>
        <dbReference type="ARBA" id="ARBA00010441"/>
    </source>
</evidence>